<dbReference type="Proteomes" id="UP000092993">
    <property type="component" value="Unassembled WGS sequence"/>
</dbReference>
<dbReference type="AlphaFoldDB" id="A0A1C7LYP9"/>
<dbReference type="EMBL" id="LUGG01000015">
    <property type="protein sequence ID" value="OBZ69792.1"/>
    <property type="molecule type" value="Genomic_DNA"/>
</dbReference>
<comment type="caution">
    <text evidence="2">The sequence shown here is derived from an EMBL/GenBank/DDBJ whole genome shotgun (WGS) entry which is preliminary data.</text>
</comment>
<reference evidence="2 3" key="1">
    <citation type="submission" date="2016-03" db="EMBL/GenBank/DDBJ databases">
        <title>Whole genome sequencing of Grifola frondosa 9006-11.</title>
        <authorList>
            <person name="Min B."/>
            <person name="Park H."/>
            <person name="Kim J.-G."/>
            <person name="Cho H."/>
            <person name="Oh Y.-L."/>
            <person name="Kong W.-S."/>
            <person name="Choi I.-G."/>
        </authorList>
    </citation>
    <scope>NUCLEOTIDE SEQUENCE [LARGE SCALE GENOMIC DNA]</scope>
    <source>
        <strain evidence="2 3">9006-11</strain>
    </source>
</reference>
<evidence type="ECO:0000256" key="1">
    <source>
        <dbReference type="SAM" id="MobiDB-lite"/>
    </source>
</evidence>
<keyword evidence="3" id="KW-1185">Reference proteome</keyword>
<protein>
    <submittedName>
        <fullName evidence="2">Uncharacterized protein</fullName>
    </submittedName>
</protein>
<sequence>MCHCEPVCTHCRRGEASAPASTSRPLPSAPVELHGTAHRSEFAHNSAPAAVARYAGADVSRAKSPLMTLFLVRDLLEAAVGLCGSTRHVPRADRRWSRRGHAGTLASSWQSGRRAGFRAHRTRRCTNTDTLQDGTGCGRRAFAHGYCVGIRRIWGRREIGRFGNWDGGADERAAPFRVKGGRTAGIKVDNDAGGSGVGVVFKTGVVEGWSPNRLHSPVSTSTSSPSSMPAFSYRSTSTRCLLHDAHRPRRDAVAVRHKPALGPVYLRPSTKLGVDASADARGASSTLPSLSRAPYPPANASAQHSTARSGEECHSGGSPDE</sequence>
<gene>
    <name evidence="2" type="ORF">A0H81_10407</name>
</gene>
<evidence type="ECO:0000313" key="3">
    <source>
        <dbReference type="Proteomes" id="UP000092993"/>
    </source>
</evidence>
<proteinExistence type="predicted"/>
<accession>A0A1C7LYP9</accession>
<name>A0A1C7LYP9_GRIFR</name>
<feature type="region of interest" description="Disordered" evidence="1">
    <location>
        <begin position="277"/>
        <end position="321"/>
    </location>
</feature>
<evidence type="ECO:0000313" key="2">
    <source>
        <dbReference type="EMBL" id="OBZ69792.1"/>
    </source>
</evidence>
<organism evidence="2 3">
    <name type="scientific">Grifola frondosa</name>
    <name type="common">Maitake</name>
    <name type="synonym">Polyporus frondosus</name>
    <dbReference type="NCBI Taxonomy" id="5627"/>
    <lineage>
        <taxon>Eukaryota</taxon>
        <taxon>Fungi</taxon>
        <taxon>Dikarya</taxon>
        <taxon>Basidiomycota</taxon>
        <taxon>Agaricomycotina</taxon>
        <taxon>Agaricomycetes</taxon>
        <taxon>Polyporales</taxon>
        <taxon>Grifolaceae</taxon>
        <taxon>Grifola</taxon>
    </lineage>
</organism>